<evidence type="ECO:0000313" key="2">
    <source>
        <dbReference type="Proteomes" id="UP000504609"/>
    </source>
</evidence>
<dbReference type="Proteomes" id="UP000504609">
    <property type="component" value="Unplaced"/>
</dbReference>
<organism evidence="2 3">
    <name type="scientific">Cucurbita moschata</name>
    <name type="common">Winter crookneck squash</name>
    <name type="synonym">Cucurbita pepo var. moschata</name>
    <dbReference type="NCBI Taxonomy" id="3662"/>
    <lineage>
        <taxon>Eukaryota</taxon>
        <taxon>Viridiplantae</taxon>
        <taxon>Streptophyta</taxon>
        <taxon>Embryophyta</taxon>
        <taxon>Tracheophyta</taxon>
        <taxon>Spermatophyta</taxon>
        <taxon>Magnoliopsida</taxon>
        <taxon>eudicotyledons</taxon>
        <taxon>Gunneridae</taxon>
        <taxon>Pentapetalae</taxon>
        <taxon>rosids</taxon>
        <taxon>fabids</taxon>
        <taxon>Cucurbitales</taxon>
        <taxon>Cucurbitaceae</taxon>
        <taxon>Cucurbiteae</taxon>
        <taxon>Cucurbita</taxon>
    </lineage>
</organism>
<name>A0A6J1GSS8_CUCMO</name>
<feature type="compositionally biased region" description="Acidic residues" evidence="1">
    <location>
        <begin position="312"/>
        <end position="326"/>
    </location>
</feature>
<accession>A0A6J1GSS8</accession>
<feature type="region of interest" description="Disordered" evidence="1">
    <location>
        <begin position="1"/>
        <end position="179"/>
    </location>
</feature>
<dbReference type="AlphaFoldDB" id="A0A6J1GSS8"/>
<gene>
    <name evidence="3" type="primary">LOC111457104</name>
</gene>
<feature type="region of interest" description="Disordered" evidence="1">
    <location>
        <begin position="263"/>
        <end position="326"/>
    </location>
</feature>
<keyword evidence="2" id="KW-1185">Reference proteome</keyword>
<feature type="compositionally biased region" description="Polar residues" evidence="1">
    <location>
        <begin position="96"/>
        <end position="127"/>
    </location>
</feature>
<feature type="compositionally biased region" description="Low complexity" evidence="1">
    <location>
        <begin position="130"/>
        <end position="140"/>
    </location>
</feature>
<dbReference type="KEGG" id="cmos:111457104"/>
<proteinExistence type="predicted"/>
<evidence type="ECO:0000313" key="3">
    <source>
        <dbReference type="RefSeq" id="XP_022955023.1"/>
    </source>
</evidence>
<evidence type="ECO:0000256" key="1">
    <source>
        <dbReference type="SAM" id="MobiDB-lite"/>
    </source>
</evidence>
<sequence>MKKTPAKRQRTPRRGPGVAELEKILKEQQAQDSNTQFPPMSPPPPPPPPPPSHQFLSPSPPLPLTPIPFLPPREFPSRPNISPFTTLRPRPPPPKSDTQINIPPQFVPNFQFSPPSLNRQFYNNPMENFTPASASSSSCPPATPPPPNCFNQIEQPSSQKSPDLNHPWTTPEEQEQIVSGKRTRPFLDEAHWDPNLFNIARKKGCSSSSSSSSSSEMNRSAMFLDSNLSGSYQLGEDSSSLLALRSSSTPNQFAPFHFQETMETSMHRDGGSASNYNKITFDTSNGSKMKSKSKGKEVNVIGSRAEPKPEPENEDERDDIDLDLKL</sequence>
<feature type="compositionally biased region" description="Polar residues" evidence="1">
    <location>
        <begin position="272"/>
        <end position="283"/>
    </location>
</feature>
<reference evidence="3" key="1">
    <citation type="submission" date="2025-08" db="UniProtKB">
        <authorList>
            <consortium name="RefSeq"/>
        </authorList>
    </citation>
    <scope>IDENTIFICATION</scope>
    <source>
        <tissue evidence="3">Young leaves</tissue>
    </source>
</reference>
<feature type="compositionally biased region" description="Polar residues" evidence="1">
    <location>
        <begin position="149"/>
        <end position="162"/>
    </location>
</feature>
<dbReference type="GeneID" id="111457104"/>
<feature type="compositionally biased region" description="Pro residues" evidence="1">
    <location>
        <begin position="39"/>
        <end position="74"/>
    </location>
</feature>
<dbReference type="RefSeq" id="XP_022955023.1">
    <property type="nucleotide sequence ID" value="XM_023099255.1"/>
</dbReference>
<feature type="compositionally biased region" description="Basic residues" evidence="1">
    <location>
        <begin position="1"/>
        <end position="13"/>
    </location>
</feature>
<protein>
    <submittedName>
        <fullName evidence="3">Proline-rich receptor-like protein kinase PERK2</fullName>
    </submittedName>
</protein>